<proteinExistence type="predicted"/>
<dbReference type="AlphaFoldDB" id="V5Z6Z2"/>
<protein>
    <submittedName>
        <fullName evidence="1">Uncharacterized protein</fullName>
    </submittedName>
</protein>
<dbReference type="Proteomes" id="UP000018217">
    <property type="component" value="Unassembled WGS sequence"/>
</dbReference>
<keyword evidence="2" id="KW-1185">Reference proteome</keyword>
<name>V5Z6Z2_9GAMM</name>
<reference evidence="1 2" key="1">
    <citation type="journal article" date="2013" name="Syst. Appl. Microbiol.">
        <title>Phylogenetic position and virulence apparatus of the pear flower necrosis pathogen Erwinia piriflorinigrans CFBP 5888T as assessed by comparative genomics.</title>
        <authorList>
            <person name="Smits T.H."/>
            <person name="Rezzonico F."/>
            <person name="Lopez M.M."/>
            <person name="Blom J."/>
            <person name="Goesmann A."/>
            <person name="Frey J.E."/>
            <person name="Duffy B."/>
        </authorList>
    </citation>
    <scope>NUCLEOTIDE SEQUENCE [LARGE SCALE GENOMIC DNA]</scope>
    <source>
        <strain evidence="2">CFBP5888</strain>
    </source>
</reference>
<dbReference type="EMBL" id="CAHS01000014">
    <property type="protein sequence ID" value="CCG87003.1"/>
    <property type="molecule type" value="Genomic_DNA"/>
</dbReference>
<gene>
    <name evidence="1" type="ORF">EPIR_1638</name>
</gene>
<evidence type="ECO:0000313" key="2">
    <source>
        <dbReference type="Proteomes" id="UP000018217"/>
    </source>
</evidence>
<evidence type="ECO:0000313" key="1">
    <source>
        <dbReference type="EMBL" id="CCG87003.1"/>
    </source>
</evidence>
<organism evidence="1 2">
    <name type="scientific">Erwinia piriflorinigrans CFBP 5888</name>
    <dbReference type="NCBI Taxonomy" id="1161919"/>
    <lineage>
        <taxon>Bacteria</taxon>
        <taxon>Pseudomonadati</taxon>
        <taxon>Pseudomonadota</taxon>
        <taxon>Gammaproteobacteria</taxon>
        <taxon>Enterobacterales</taxon>
        <taxon>Erwiniaceae</taxon>
        <taxon>Erwinia</taxon>
    </lineage>
</organism>
<comment type="caution">
    <text evidence="1">The sequence shown here is derived from an EMBL/GenBank/DDBJ whole genome shotgun (WGS) entry which is preliminary data.</text>
</comment>
<accession>V5Z6Z2</accession>
<sequence>MDLTSGKTLIFFIKAAPDIIINTHRSLYALIQ</sequence>